<dbReference type="GO" id="GO:0005615">
    <property type="term" value="C:extracellular space"/>
    <property type="evidence" value="ECO:0007669"/>
    <property type="project" value="InterPro"/>
</dbReference>
<dbReference type="PANTHER" id="PTHR11412:SF175">
    <property type="entry name" value="TEP (THIOLESTER CONTAINING PROTEIN)"/>
    <property type="match status" value="1"/>
</dbReference>
<dbReference type="Gene3D" id="2.60.120.1540">
    <property type="match status" value="1"/>
</dbReference>
<gene>
    <name evidence="3" type="ORF">OESDEN_08067</name>
</gene>
<dbReference type="CDD" id="cd02897">
    <property type="entry name" value="A2M_2"/>
    <property type="match status" value="1"/>
</dbReference>
<keyword evidence="4" id="KW-1185">Reference proteome</keyword>
<dbReference type="Gene3D" id="1.50.10.20">
    <property type="match status" value="1"/>
</dbReference>
<dbReference type="AlphaFoldDB" id="A0A0B1T8D4"/>
<dbReference type="OrthoDB" id="9998011at2759"/>
<organism evidence="3 4">
    <name type="scientific">Oesophagostomum dentatum</name>
    <name type="common">Nodular worm</name>
    <dbReference type="NCBI Taxonomy" id="61180"/>
    <lineage>
        <taxon>Eukaryota</taxon>
        <taxon>Metazoa</taxon>
        <taxon>Ecdysozoa</taxon>
        <taxon>Nematoda</taxon>
        <taxon>Chromadorea</taxon>
        <taxon>Rhabditida</taxon>
        <taxon>Rhabditina</taxon>
        <taxon>Rhabditomorpha</taxon>
        <taxon>Strongyloidea</taxon>
        <taxon>Strongylidae</taxon>
        <taxon>Oesophagostomum</taxon>
    </lineage>
</organism>
<dbReference type="InterPro" id="IPR036595">
    <property type="entry name" value="A-macroglobulin_rcpt-bd_sf"/>
</dbReference>
<dbReference type="InterPro" id="IPR019742">
    <property type="entry name" value="MacrogloblnA2_CS"/>
</dbReference>
<feature type="domain" description="Alpha-macroglobulin receptor-binding" evidence="2">
    <location>
        <begin position="414"/>
        <end position="499"/>
    </location>
</feature>
<dbReference type="InterPro" id="IPR041813">
    <property type="entry name" value="A2M_TED"/>
</dbReference>
<dbReference type="Pfam" id="PF07678">
    <property type="entry name" value="TED_complement"/>
    <property type="match status" value="1"/>
</dbReference>
<dbReference type="Gene3D" id="2.60.40.690">
    <property type="entry name" value="Alpha-macroglobulin, receptor-binding domain"/>
    <property type="match status" value="1"/>
</dbReference>
<dbReference type="PANTHER" id="PTHR11412">
    <property type="entry name" value="MACROGLOBULIN / COMPLEMENT"/>
    <property type="match status" value="1"/>
</dbReference>
<dbReference type="InterPro" id="IPR008930">
    <property type="entry name" value="Terpenoid_cyclase/PrenylTrfase"/>
</dbReference>
<evidence type="ECO:0000256" key="1">
    <source>
        <dbReference type="ARBA" id="ARBA00023157"/>
    </source>
</evidence>
<dbReference type="InterPro" id="IPR009048">
    <property type="entry name" value="A-macroglobulin_rcpt-bd"/>
</dbReference>
<dbReference type="InterPro" id="IPR047565">
    <property type="entry name" value="Alpha-macroglob_thiol-ester_cl"/>
</dbReference>
<dbReference type="SUPFAM" id="SSF49410">
    <property type="entry name" value="Alpha-macroglobulin receptor domain"/>
    <property type="match status" value="1"/>
</dbReference>
<sequence>MGPILSNIEGLVRMPYGCGEQNMLNFVPNIVVLRYLKAINRAEPSLEGKAVKFMEAGYQRELTYRLLLARGLSSTKVFVSRRSDNSFSAFGEREKFGSTWLTAFVVRSFAQARAFIFVDPTVLTKSIAFLNGQQMGTGAFAEYGVVHDKKMQGGAIEGGLGLTAYVVVALLENGIRNENAISFLEKHLPDMRDDAYALAVASYALRLANSDKKQEALDALEKLQINDKDGTVHWSSSKGTDKSTDTTQYFYQPRPVDVETTGYVLLTYMLDADTEKGLPLVRWLTAQRNAKGGFSSTQDTVIALQALGSYAEHAYSAQSNVVVSVNNGADNHAFAVTPANAIVLQSYELSNMDSSVDIKATGKGTVFAQVAYSYHRNALRDDSPFFCSKNLKELQNGYKMQLDLCCNYTRIGKSNMAVAEVEALTGFKYDAEEMDKLTEISDVQRVELDHDDTKMNIYFNPLGGTPVCLSLFSDMTYYVADQKPAQMVLFDYYNPEEQV</sequence>
<accession>A0A0B1T8D4</accession>
<dbReference type="InterPro" id="IPR050473">
    <property type="entry name" value="A2M/Complement_sys"/>
</dbReference>
<dbReference type="SMART" id="SM01361">
    <property type="entry name" value="A2M_recep"/>
    <property type="match status" value="1"/>
</dbReference>
<dbReference type="Proteomes" id="UP000053660">
    <property type="component" value="Unassembled WGS sequence"/>
</dbReference>
<protein>
    <submittedName>
        <fullName evidence="3">A-macroglobulin complement component</fullName>
    </submittedName>
</protein>
<evidence type="ECO:0000313" key="4">
    <source>
        <dbReference type="Proteomes" id="UP000053660"/>
    </source>
</evidence>
<keyword evidence="1" id="KW-1015">Disulfide bond</keyword>
<dbReference type="EMBL" id="KN551605">
    <property type="protein sequence ID" value="KHJ92052.1"/>
    <property type="molecule type" value="Genomic_DNA"/>
</dbReference>
<dbReference type="Pfam" id="PF07677">
    <property type="entry name" value="A2M_recep"/>
    <property type="match status" value="1"/>
</dbReference>
<dbReference type="PROSITE" id="PS00477">
    <property type="entry name" value="ALPHA_2_MACROGLOBULIN"/>
    <property type="match status" value="1"/>
</dbReference>
<dbReference type="InterPro" id="IPR011626">
    <property type="entry name" value="Alpha-macroglobulin_TED"/>
</dbReference>
<proteinExistence type="predicted"/>
<evidence type="ECO:0000259" key="2">
    <source>
        <dbReference type="SMART" id="SM01361"/>
    </source>
</evidence>
<name>A0A0B1T8D4_OESDE</name>
<reference evidence="3 4" key="1">
    <citation type="submission" date="2014-03" db="EMBL/GenBank/DDBJ databases">
        <title>Draft genome of the hookworm Oesophagostomum dentatum.</title>
        <authorList>
            <person name="Mitreva M."/>
        </authorList>
    </citation>
    <scope>NUCLEOTIDE SEQUENCE [LARGE SCALE GENOMIC DNA]</scope>
    <source>
        <strain evidence="3 4">OD-Hann</strain>
    </source>
</reference>
<dbReference type="SUPFAM" id="SSF48239">
    <property type="entry name" value="Terpenoid cyclases/Protein prenyltransferases"/>
    <property type="match status" value="1"/>
</dbReference>
<dbReference type="SMART" id="SM01419">
    <property type="entry name" value="Thiol-ester_cl"/>
    <property type="match status" value="1"/>
</dbReference>
<evidence type="ECO:0000313" key="3">
    <source>
        <dbReference type="EMBL" id="KHJ92052.1"/>
    </source>
</evidence>